<feature type="region of interest" description="Disordered" evidence="1">
    <location>
        <begin position="1"/>
        <end position="34"/>
    </location>
</feature>
<dbReference type="PATRIC" id="fig|1214242.5.peg.7161"/>
<dbReference type="Proteomes" id="UP000015423">
    <property type="component" value="Chromosome"/>
</dbReference>
<evidence type="ECO:0000313" key="3">
    <source>
        <dbReference type="EMBL" id="AGS66915.1"/>
    </source>
</evidence>
<reference evidence="5" key="1">
    <citation type="submission" date="2012-10" db="EMBL/GenBank/DDBJ databases">
        <title>The complete genome sequence of Streptomyces collinus Tu 365.</title>
        <authorList>
            <person name="Ruckert C."/>
            <person name="Szczepanowski R."/>
            <person name="Goesmann A."/>
            <person name="Pross E.K."/>
            <person name="Musiol E.M."/>
            <person name="Blin K."/>
            <person name="Wohlleben W."/>
            <person name="Puhler A."/>
            <person name="Weber T."/>
            <person name="Kalinowski J."/>
        </authorList>
    </citation>
    <scope>NUCLEOTIDE SEQUENCE [LARGE SCALE GENOMIC DNA]</scope>
    <source>
        <strain evidence="5">DSM 40733 / Tue 365</strain>
    </source>
</reference>
<feature type="transmembrane region" description="Helical" evidence="2">
    <location>
        <begin position="592"/>
        <end position="614"/>
    </location>
</feature>
<dbReference type="RefSeq" id="WP_020937402.1">
    <property type="nucleotide sequence ID" value="NC_021985.1"/>
</dbReference>
<feature type="compositionally biased region" description="Gly residues" evidence="1">
    <location>
        <begin position="1"/>
        <end position="10"/>
    </location>
</feature>
<feature type="transmembrane region" description="Helical" evidence="2">
    <location>
        <begin position="423"/>
        <end position="442"/>
    </location>
</feature>
<feature type="transmembrane region" description="Helical" evidence="2">
    <location>
        <begin position="448"/>
        <end position="465"/>
    </location>
</feature>
<feature type="transmembrane region" description="Helical" evidence="2">
    <location>
        <begin position="486"/>
        <end position="508"/>
    </location>
</feature>
<feature type="transmembrane region" description="Helical" evidence="2">
    <location>
        <begin position="620"/>
        <end position="642"/>
    </location>
</feature>
<accession>S5VEZ3</accession>
<sequence length="696" mass="74409">MSGPGAGPDGVSGNAFHGPVALQTGAGSTQNVHHHHGLEVPSRLDASADELARAVWMQWQEEAGLRRLLEPPPLPPRWRVTRRDLSGPVGAATAKGRWSRFEPLPGLAAVTQERLRAGGGLDELHAVYGGLASGRLLLLGAPAVGKTATAVLLLLAALRHRARPDLSARERARVPVPVLLTLDGWDPAREKATEWAAQRLAREYTLFAGRGGRGRARELLESGRVALFLDGLDEVDGNKLRGAMVTALAQAPCRLVLVSRALEAVRTAKKNARLGSAVALEIQPVAPAEAATYLLDQLPDPAPAAWRALTDRLLHAPDSAVAHALAKPLAITLVRDIYADDGPVDELLDSARFDTSTEVENHLLDHAVTAAYTPRPGTPAPRWSAETAERTLRFVARRLAGEGERDLRWWHITGWAEVRPRRLAMWALVSVVCGVPTFVVMWLASPTLSTVLLAVPGAVLGGWVAGDRFAELSDPQPLQSAGWRDIFTPGAIVSGVVEWLVLGTATTLSAPLLPGDSPPPAWLCFLTTLPLGYTGVLVTGRGHQIVAGVPLLSAGAGSWYDDVREYYNRPPLQDTRSVGPRDVWRHHLGLRLVLGLLTGVAVGLLAGPLVAWYLGSPLGALAAFSGALLTAVMAGPVCNTAVATAATALQLSAREGTPVCLMAFLEDARRRNLLRATGPVYQFRHARLQERLARPR</sequence>
<evidence type="ECO:0000256" key="2">
    <source>
        <dbReference type="SAM" id="Phobius"/>
    </source>
</evidence>
<reference evidence="4" key="3">
    <citation type="submission" date="2015-08" db="EMBL/GenBank/DDBJ databases">
        <authorList>
            <person name="Weber T."/>
            <person name="Iftime D."/>
        </authorList>
    </citation>
    <scope>NUCLEOTIDE SEQUENCE</scope>
    <source>
        <strain evidence="4">Tu 365</strain>
    </source>
</reference>
<dbReference type="eggNOG" id="COG5635">
    <property type="taxonomic scope" value="Bacteria"/>
</dbReference>
<reference evidence="4 5" key="2">
    <citation type="journal article" date="2013" name="J. Biotechnol.">
        <title>Complete genome sequence of the kirromycin producer Streptomyces collinus Tu 365 consisting of a linear chromosome and two linear plasmids.</title>
        <authorList>
            <person name="Ruckert C."/>
            <person name="Szczepanowski R."/>
            <person name="Albersmeier A."/>
            <person name="Goesmann A."/>
            <person name="Iftime D."/>
            <person name="Musiol E.M."/>
            <person name="Blin K."/>
            <person name="Wohlleben W."/>
            <person name="Puhler A."/>
            <person name="Kalinowski J."/>
            <person name="Weber T."/>
        </authorList>
    </citation>
    <scope>NUCLEOTIDE SEQUENCE [LARGE SCALE GENOMIC DNA]</scope>
    <source>
        <strain evidence="5">DSM 40733 / Tue 365</strain>
        <strain evidence="4">Tu 365</strain>
    </source>
</reference>
<dbReference type="HOGENOM" id="CLU_014354_0_0_11"/>
<evidence type="ECO:0000313" key="5">
    <source>
        <dbReference type="Proteomes" id="UP000015423"/>
    </source>
</evidence>
<evidence type="ECO:0000313" key="4">
    <source>
        <dbReference type="EMBL" id="AGS73779.1"/>
    </source>
</evidence>
<protein>
    <recommendedName>
        <fullName evidence="6">NACHT domain-containing protein</fullName>
    </recommendedName>
</protein>
<dbReference type="KEGG" id="sci:B446_34915"/>
<proteinExistence type="predicted"/>
<dbReference type="EMBL" id="CP006259">
    <property type="protein sequence ID" value="AGS66915.1"/>
    <property type="molecule type" value="Genomic_DNA"/>
</dbReference>
<evidence type="ECO:0000256" key="1">
    <source>
        <dbReference type="SAM" id="MobiDB-lite"/>
    </source>
</evidence>
<dbReference type="STRING" id="1214242.B446_00375"/>
<name>S5VEZ3_STRC3</name>
<organism evidence="4 5">
    <name type="scientific">Streptomyces collinus (strain DSM 40733 / Tue 365)</name>
    <dbReference type="NCBI Taxonomy" id="1214242"/>
    <lineage>
        <taxon>Bacteria</taxon>
        <taxon>Bacillati</taxon>
        <taxon>Actinomycetota</taxon>
        <taxon>Actinomycetes</taxon>
        <taxon>Kitasatosporales</taxon>
        <taxon>Streptomycetaceae</taxon>
        <taxon>Streptomyces</taxon>
    </lineage>
</organism>
<evidence type="ECO:0008006" key="6">
    <source>
        <dbReference type="Google" id="ProtNLM"/>
    </source>
</evidence>
<keyword evidence="2" id="KW-0812">Transmembrane</keyword>
<dbReference type="InterPro" id="IPR027417">
    <property type="entry name" value="P-loop_NTPase"/>
</dbReference>
<feature type="transmembrane region" description="Helical" evidence="2">
    <location>
        <begin position="520"/>
        <end position="538"/>
    </location>
</feature>
<dbReference type="AlphaFoldDB" id="S5VEZ3"/>
<keyword evidence="2" id="KW-1133">Transmembrane helix</keyword>
<keyword evidence="5" id="KW-1185">Reference proteome</keyword>
<gene>
    <name evidence="3" type="ORF">B446_00375</name>
    <name evidence="4" type="ORF">B446_34915</name>
</gene>
<dbReference type="Gene3D" id="3.40.50.300">
    <property type="entry name" value="P-loop containing nucleotide triphosphate hydrolases"/>
    <property type="match status" value="1"/>
</dbReference>
<keyword evidence="2" id="KW-0472">Membrane</keyword>
<dbReference type="KEGG" id="sci:B446_00375"/>
<feature type="transmembrane region" description="Helical" evidence="2">
    <location>
        <begin position="136"/>
        <end position="158"/>
    </location>
</feature>
<dbReference type="EMBL" id="CP006259">
    <property type="protein sequence ID" value="AGS73779.1"/>
    <property type="molecule type" value="Genomic_DNA"/>
</dbReference>